<evidence type="ECO:0000256" key="1">
    <source>
        <dbReference type="SAM" id="MobiDB-lite"/>
    </source>
</evidence>
<feature type="region of interest" description="Disordered" evidence="1">
    <location>
        <begin position="96"/>
        <end position="149"/>
    </location>
</feature>
<feature type="compositionally biased region" description="Polar residues" evidence="1">
    <location>
        <begin position="96"/>
        <end position="111"/>
    </location>
</feature>
<dbReference type="EMBL" id="LR862150">
    <property type="protein sequence ID" value="CAD1832737.1"/>
    <property type="molecule type" value="Genomic_DNA"/>
</dbReference>
<reference evidence="2" key="1">
    <citation type="submission" date="2020-07" db="EMBL/GenBank/DDBJ databases">
        <authorList>
            <person name="Lin J."/>
        </authorList>
    </citation>
    <scope>NUCLEOTIDE SEQUENCE</scope>
</reference>
<feature type="compositionally biased region" description="Basic and acidic residues" evidence="1">
    <location>
        <begin position="113"/>
        <end position="128"/>
    </location>
</feature>
<dbReference type="AlphaFoldDB" id="A0A6V7PPH9"/>
<accession>A0A6V7PPH9</accession>
<feature type="compositionally biased region" description="Polar residues" evidence="1">
    <location>
        <begin position="129"/>
        <end position="143"/>
    </location>
</feature>
<sequence>MQLNYSSATSVKKELKSRSPNIPKLKSAALLVRTANLKPMPLLLSNAYNPSRAHELTPATTFPKKEYFLRWIRPPVFVKCDEYRAVNADMLKIQTSATSRQSCPQGSSTFPKTDYRNSPEVLKSHRDSVGTTEMSRNAPTHATSHPLPLNISNRASWQQTPLLTSKQLSSDNRFDPGSRKCLIRHRDLPSLTRHFRTLKMMRVTSQQGSATTQFITKHCRKESEPIPRSERELGEINKQLRNKFFCRDTNRGAFRASQGSWAYDAIVSGNAFNMQHAQSSGMECEPTLQIGLSTSKAECNMRSSNRRNFPVGSAADSADLPTRSKQA</sequence>
<name>A0A6V7PPH9_ANACO</name>
<gene>
    <name evidence="2" type="ORF">CB5_LOCUS15948</name>
</gene>
<organism evidence="2">
    <name type="scientific">Ananas comosus var. bracteatus</name>
    <name type="common">red pineapple</name>
    <dbReference type="NCBI Taxonomy" id="296719"/>
    <lineage>
        <taxon>Eukaryota</taxon>
        <taxon>Viridiplantae</taxon>
        <taxon>Streptophyta</taxon>
        <taxon>Embryophyta</taxon>
        <taxon>Tracheophyta</taxon>
        <taxon>Spermatophyta</taxon>
        <taxon>Magnoliopsida</taxon>
        <taxon>Liliopsida</taxon>
        <taxon>Poales</taxon>
        <taxon>Bromeliaceae</taxon>
        <taxon>Bromelioideae</taxon>
        <taxon>Ananas</taxon>
    </lineage>
</organism>
<feature type="region of interest" description="Disordered" evidence="1">
    <location>
        <begin position="303"/>
        <end position="327"/>
    </location>
</feature>
<proteinExistence type="predicted"/>
<evidence type="ECO:0000313" key="2">
    <source>
        <dbReference type="EMBL" id="CAD1832737.1"/>
    </source>
</evidence>
<protein>
    <submittedName>
        <fullName evidence="2">Uncharacterized protein</fullName>
    </submittedName>
</protein>